<proteinExistence type="predicted"/>
<keyword evidence="2" id="KW-1185">Reference proteome</keyword>
<dbReference type="PANTHER" id="PTHR44216">
    <property type="entry name" value="PROTEIN O-MANNOSYL-TRANSFERASE TMTC2"/>
    <property type="match status" value="1"/>
</dbReference>
<name>A0ABD0P1T3_CIRMR</name>
<evidence type="ECO:0000313" key="2">
    <source>
        <dbReference type="Proteomes" id="UP001529510"/>
    </source>
</evidence>
<organism evidence="1 2">
    <name type="scientific">Cirrhinus mrigala</name>
    <name type="common">Mrigala</name>
    <dbReference type="NCBI Taxonomy" id="683832"/>
    <lineage>
        <taxon>Eukaryota</taxon>
        <taxon>Metazoa</taxon>
        <taxon>Chordata</taxon>
        <taxon>Craniata</taxon>
        <taxon>Vertebrata</taxon>
        <taxon>Euteleostomi</taxon>
        <taxon>Actinopterygii</taxon>
        <taxon>Neopterygii</taxon>
        <taxon>Teleostei</taxon>
        <taxon>Ostariophysi</taxon>
        <taxon>Cypriniformes</taxon>
        <taxon>Cyprinidae</taxon>
        <taxon>Labeoninae</taxon>
        <taxon>Labeonini</taxon>
        <taxon>Cirrhinus</taxon>
    </lineage>
</organism>
<reference evidence="1 2" key="1">
    <citation type="submission" date="2024-05" db="EMBL/GenBank/DDBJ databases">
        <title>Genome sequencing and assembly of Indian major carp, Cirrhinus mrigala (Hamilton, 1822).</title>
        <authorList>
            <person name="Mohindra V."/>
            <person name="Chowdhury L.M."/>
            <person name="Lal K."/>
            <person name="Jena J.K."/>
        </authorList>
    </citation>
    <scope>NUCLEOTIDE SEQUENCE [LARGE SCALE GENOMIC DNA]</scope>
    <source>
        <strain evidence="1">CM1030</strain>
        <tissue evidence="1">Blood</tissue>
    </source>
</reference>
<dbReference type="InterPro" id="IPR011990">
    <property type="entry name" value="TPR-like_helical_dom_sf"/>
</dbReference>
<comment type="caution">
    <text evidence="1">The sequence shown here is derived from an EMBL/GenBank/DDBJ whole genome shotgun (WGS) entry which is preliminary data.</text>
</comment>
<accession>A0ABD0P1T3</accession>
<feature type="non-terminal residue" evidence="1">
    <location>
        <position position="1"/>
    </location>
</feature>
<sequence length="61" mass="6822">AYLNTGIVLMNQGRLDEAKRTFVTCADIPDENLKDPHAHKSSVTSCLYNLGKLLHEQGHQE</sequence>
<protein>
    <submittedName>
        <fullName evidence="1">Uncharacterized protein</fullName>
    </submittedName>
</protein>
<dbReference type="SUPFAM" id="SSF48452">
    <property type="entry name" value="TPR-like"/>
    <property type="match status" value="1"/>
</dbReference>
<dbReference type="Gene3D" id="1.25.40.10">
    <property type="entry name" value="Tetratricopeptide repeat domain"/>
    <property type="match status" value="1"/>
</dbReference>
<dbReference type="Proteomes" id="UP001529510">
    <property type="component" value="Unassembled WGS sequence"/>
</dbReference>
<feature type="non-terminal residue" evidence="1">
    <location>
        <position position="61"/>
    </location>
</feature>
<evidence type="ECO:0000313" key="1">
    <source>
        <dbReference type="EMBL" id="KAL0167745.1"/>
    </source>
</evidence>
<dbReference type="AlphaFoldDB" id="A0ABD0P1T3"/>
<dbReference type="InterPro" id="IPR052384">
    <property type="entry name" value="TMTC_O-mannosyltransferase"/>
</dbReference>
<dbReference type="EMBL" id="JAMKFB020000018">
    <property type="protein sequence ID" value="KAL0167745.1"/>
    <property type="molecule type" value="Genomic_DNA"/>
</dbReference>
<dbReference type="PANTHER" id="PTHR44216:SF3">
    <property type="entry name" value="PROTEIN O-MANNOSYL-TRANSFERASE TMTC2"/>
    <property type="match status" value="1"/>
</dbReference>
<gene>
    <name evidence="1" type="ORF">M9458_035967</name>
</gene>